<keyword evidence="3" id="KW-1185">Reference proteome</keyword>
<dbReference type="EMBL" id="OOIL02001901">
    <property type="protein sequence ID" value="VFQ79170.1"/>
    <property type="molecule type" value="Genomic_DNA"/>
</dbReference>
<dbReference type="AlphaFoldDB" id="A0A484LRJ9"/>
<gene>
    <name evidence="2" type="ORF">CCAM_LOCUS20946</name>
</gene>
<sequence length="180" mass="19249">MHGLEGTAPGPMAEEPEEANEDEEIEADDESGQPSCSEDEVDAGSFEAAPSRTEGQGASPKPRPRRGDASRAAIQGYLKICRSRLRPGGGSDLEPEEKEDPTNVGFKDLEPRQLPCLWFWSVDALGRGRVRGICSPKPPGGRPVEGDPRLTKSAGAEYDSCKSGLPETSASSRLCPVKWA</sequence>
<feature type="region of interest" description="Disordered" evidence="1">
    <location>
        <begin position="1"/>
        <end position="108"/>
    </location>
</feature>
<evidence type="ECO:0000313" key="2">
    <source>
        <dbReference type="EMBL" id="VFQ79170.1"/>
    </source>
</evidence>
<feature type="compositionally biased region" description="Acidic residues" evidence="1">
    <location>
        <begin position="14"/>
        <end position="42"/>
    </location>
</feature>
<evidence type="ECO:0000256" key="1">
    <source>
        <dbReference type="SAM" id="MobiDB-lite"/>
    </source>
</evidence>
<evidence type="ECO:0000313" key="3">
    <source>
        <dbReference type="Proteomes" id="UP000595140"/>
    </source>
</evidence>
<protein>
    <submittedName>
        <fullName evidence="2">Uncharacterized protein</fullName>
    </submittedName>
</protein>
<proteinExistence type="predicted"/>
<accession>A0A484LRJ9</accession>
<dbReference type="Proteomes" id="UP000595140">
    <property type="component" value="Unassembled WGS sequence"/>
</dbReference>
<name>A0A484LRJ9_9ASTE</name>
<feature type="region of interest" description="Disordered" evidence="1">
    <location>
        <begin position="135"/>
        <end position="180"/>
    </location>
</feature>
<reference evidence="2 3" key="1">
    <citation type="submission" date="2018-04" db="EMBL/GenBank/DDBJ databases">
        <authorList>
            <person name="Vogel A."/>
        </authorList>
    </citation>
    <scope>NUCLEOTIDE SEQUENCE [LARGE SCALE GENOMIC DNA]</scope>
</reference>
<organism evidence="2 3">
    <name type="scientific">Cuscuta campestris</name>
    <dbReference type="NCBI Taxonomy" id="132261"/>
    <lineage>
        <taxon>Eukaryota</taxon>
        <taxon>Viridiplantae</taxon>
        <taxon>Streptophyta</taxon>
        <taxon>Embryophyta</taxon>
        <taxon>Tracheophyta</taxon>
        <taxon>Spermatophyta</taxon>
        <taxon>Magnoliopsida</taxon>
        <taxon>eudicotyledons</taxon>
        <taxon>Gunneridae</taxon>
        <taxon>Pentapetalae</taxon>
        <taxon>asterids</taxon>
        <taxon>lamiids</taxon>
        <taxon>Solanales</taxon>
        <taxon>Convolvulaceae</taxon>
        <taxon>Cuscuteae</taxon>
        <taxon>Cuscuta</taxon>
        <taxon>Cuscuta subgen. Grammica</taxon>
        <taxon>Cuscuta sect. Cleistogrammica</taxon>
    </lineage>
</organism>